<sequence length="1098" mass="120849">MGITGAGSAYEHLYGHTDRVITPVITRDARSSEFANNASIDIVDMLTISIPCCRNLASKVATAMTTSPGRPMGQFIVFFNPVNDIVHEIAYDANLVVRESDLRVTQDADDHRARDTLAYRQTLVGAGADSNVLRSACHRASVLAKANPPLEPALVAVDLPSGHDELERLVNLAKDGKPVPLDKTSPCSGSNVDDDDNNVWYARQGIREGRFIKFANLHRNTDTNQLSSATTRFRCASLVQELEGLVLLYAWEVAQRLSNVLVKHDPDRPSDWRCLITVNDGISPPLKSLARERRFIANERRTVTKSDSLMSSCEQLLMKLQSLLGPVTVNDVIRIPLADATCAKTLYNVRSNLIEAENDMVCLTAMFTGLQTSAAWSYAYERKMINKLEIELLRSTRSRNRLAECSFYRRRLSWKEVHGLILKVHESDYDRDRPCINLYSTDSDVLGKWNMVVAHHRALLAGGTAVAKTTLSSIRPRGVFFYRGIVVRAQAPIKVSALTSLERWKAASTSIHSSIRYDLLQSPICVTPETTLLIMLTRGSDYNDPIVSPRIAGHVDVGIRDEMALLLSGACRCLGGWQPFIKTTISSTAAIDRNDVEDATDTGLVCAENVADEPCPDCGKAVVMPFWAIKAWFVGLGSKKECDASSNPHIREALNCAGNIMAVLTMGAFNKAVYGSPPGGSENQSTPKRGKGPVSVLRERMNSNFNEARNAFLASNTPGGIPANSDSLEREYRSLFGRQLGDDRKGDSDGFDDGSDCPRSATVDRTPNPSLTTNEQMADDKSALFWLSVIGDGESTEERHESDIIETIEGHLPNPRLMSVLMGTEVSAPNVVGNGDDDDDDDLKVTTTNFDPDLYKKALSDSVSSTCGRNILTQLSHRLYTNRHQAQHSAVAPAETASASEKCVDLLVTLYLNMVCYEDPAVVGTDDLRTPMMHVDAIKKLKQVEAGAERTIQSDPATFNSAVTETVELLYSPGIGPDAPWHQVPPHDWTPIVDRLAKSRIRMEGLVNHYRSFMAERIGPTASGCPWIIGCGKLQPLLGFSRNRPWTSLTVWGLFLSDRYISNKSKRTRLTLHDGSSRNSWKLREIADGTGRGSRHSL</sequence>
<dbReference type="EMBL" id="LC738875">
    <property type="protein sequence ID" value="BDT62466.1"/>
    <property type="molecule type" value="Genomic_DNA"/>
</dbReference>
<evidence type="ECO:0000256" key="1">
    <source>
        <dbReference type="SAM" id="MobiDB-lite"/>
    </source>
</evidence>
<reference evidence="2" key="1">
    <citation type="submission" date="2022-10" db="EMBL/GenBank/DDBJ databases">
        <title>Genome sequences of endogenous nimaviruses in decapod crustaceans.</title>
        <authorList>
            <person name="Kawato S."/>
            <person name="Nozaki R."/>
            <person name="Kondo H."/>
            <person name="Hirono I."/>
        </authorList>
    </citation>
    <scope>NUCLEOTIDE SEQUENCE</scope>
    <source>
        <strain evidence="2">Okinawa2016</strain>
    </source>
</reference>
<protein>
    <submittedName>
        <fullName evidence="2">Wsv139-like protein</fullName>
    </submittedName>
</protein>
<feature type="region of interest" description="Disordered" evidence="1">
    <location>
        <begin position="738"/>
        <end position="774"/>
    </location>
</feature>
<proteinExistence type="predicted"/>
<evidence type="ECO:0000313" key="2">
    <source>
        <dbReference type="EMBL" id="BDT62466.1"/>
    </source>
</evidence>
<accession>A0A9C7F0E7</accession>
<name>A0A9C7F0E7_9VIRU</name>
<organism evidence="2">
    <name type="scientific">Melicertus latisulcatus pemonivirus</name>
    <dbReference type="NCBI Taxonomy" id="2984278"/>
    <lineage>
        <taxon>Viruses</taxon>
        <taxon>Viruses incertae sedis</taxon>
        <taxon>Naldaviricetes</taxon>
        <taxon>Nimaviridae</taxon>
    </lineage>
</organism>
<feature type="compositionally biased region" description="Polar residues" evidence="1">
    <location>
        <begin position="763"/>
        <end position="774"/>
    </location>
</feature>